<accession>A0ACB7CFC1</accession>
<comment type="caution">
    <text evidence="1">The sequence shown here is derived from an EMBL/GenBank/DDBJ whole genome shotgun (WGS) entry which is preliminary data.</text>
</comment>
<dbReference type="EMBL" id="JABTEG010000001">
    <property type="protein sequence ID" value="KAG4306482.1"/>
    <property type="molecule type" value="Genomic_DNA"/>
</dbReference>
<name>A0ACB7CFC1_9ASCO</name>
<evidence type="ECO:0000313" key="1">
    <source>
        <dbReference type="EMBL" id="KAG4306482.1"/>
    </source>
</evidence>
<evidence type="ECO:0000313" key="2">
    <source>
        <dbReference type="Proteomes" id="UP000768646"/>
    </source>
</evidence>
<gene>
    <name evidence="1" type="ORF">PORY_000470</name>
</gene>
<organism evidence="1 2">
    <name type="scientific">Pneumocystis oryctolagi</name>
    <dbReference type="NCBI Taxonomy" id="42067"/>
    <lineage>
        <taxon>Eukaryota</taxon>
        <taxon>Fungi</taxon>
        <taxon>Dikarya</taxon>
        <taxon>Ascomycota</taxon>
        <taxon>Taphrinomycotina</taxon>
        <taxon>Pneumocystomycetes</taxon>
        <taxon>Pneumocystaceae</taxon>
        <taxon>Pneumocystis</taxon>
    </lineage>
</organism>
<reference evidence="1 2" key="1">
    <citation type="journal article" date="2021" name="Commun. Biol.">
        <title>Genomic insights into the host specific adaptation of the Pneumocystis genus.</title>
        <authorList>
            <person name="Cisse O.H."/>
            <person name="Ma L."/>
            <person name="Dekker J.P."/>
            <person name="Khil P.P."/>
            <person name="Youn J.-H."/>
            <person name="Brenchley J.M."/>
            <person name="Blair R."/>
            <person name="Pahar B."/>
            <person name="Chabe M."/>
            <person name="Van Rompay K.K.A."/>
            <person name="Keesler R."/>
            <person name="Sukura A."/>
            <person name="Hirsch V."/>
            <person name="Kutty G."/>
            <person name="Liu Y."/>
            <person name="Peng L."/>
            <person name="Chen J."/>
            <person name="Song J."/>
            <person name="Weissenbacher-Lang C."/>
            <person name="Xu J."/>
            <person name="Upham N.S."/>
            <person name="Stajich J.E."/>
            <person name="Cuomo C.A."/>
            <person name="Cushion M.T."/>
            <person name="Kovacs J.A."/>
        </authorList>
    </citation>
    <scope>NUCLEOTIDE SEQUENCE [LARGE SCALE GENOMIC DNA]</scope>
    <source>
        <strain evidence="1 2">RABM</strain>
    </source>
</reference>
<sequence length="1324" mass="156521">MVDRPSSPPATIQDVFVSAIASSLNSPKGDHFSPQISFEEEESIPTPFSLHVLTQNFRKLSSRLGIIFQTRDTLASIFQWEVPSKTLSFMCIYTILCINPSLVLLIPTTVFIFGFLLPSYEARYPSDFNSSLLNKETMTPKKSQANGKQSEGRDFTIDMRNIQNSISDYTRFYDKISDFLLKYTSFHDEKASSTVFLLCVIISFFLILFSHWIPIRLIFLLCGWVLILSRNLDVQKTIKVLTEEYKKNQLKHSKFLLNYDFIYNWIDYNYIPPEISRKVITVEVFEFILKTDQENALAGNLLPYNQQLWSGFRRIDMTSEYSEICCKVIKIFVNNHKIYRSLHEFISDWIKSLNFSLHNNCILLSDEILIIVMELTNNLSLNQIKTIINYILEENNYDMLKKSIYSELKKDLSKNRVKSSFFSFYPLLSILHESIDILIIKNILEDLVELYKFILEKVFSNISFFLDDPGTYLIFRIHYKAMLLSNEYISLTDPYKTLEYMKSISMLEKVDPKIIFYTTQCQFVYLQYFDQNSTEFKAEKFSLLMDLILNRIILSLEHTSNNSSWKAGKMQLIDNTNISIAYIYTINNQWMHLINKFSFFNKIKEIVDIFLKYSVENTLEEININQILTFSNLFYIYLRNAEMYELSLFRDVYIFSFIDYVSSNEFDKSLFLNCIQSYSNKKLCEEFIKKKMDNYSILKFKKIVKYLQIIPVDCIEDLAKEKLLNFLFYIDFQFSKQCFMDIVFENRKLIYRIMVTTNSESMLYDIFSLIYLYVSLDNTKTNDDSLITVSNSISKEILRKKILSNDSLISKLIEIIEKYELDIFDQYCRFLCQKNEDEFYISGIVQLILMLFFEIQNELKLSIHAPLGKKINKLAKFFFKIIKKSLKELLSFFQKNNLNFEKILNSKYLFRFFFQLSPSISFTSSDKDFLKQFIFIVSKGCFYYEDVNICLHKKFQDLLSLLLKIYSSKAENYDDILDICVTLISVFKNVQFFYTDKLEVSSYFDFQSISIYYFIQQRLQNIEFQDFKRVSIILSYSSWEIEDVNAVANILCVILLSKIEKENNLQQKYSKLFQTVVFRLVLFAKKTTNLRVLYNFINLFNILLLKKSSHFSLQNLDQLFVIIVTSLSPSVLILNESDITNDDICKGFCRMIFLMLKKNYKKLLKRYHLLTLCFQSLLHLFFYKNTNIKMTKNSTFQRRPNWVLDSSSCSSSSAKIYSDVLLYWVNASQLNKDIKKPNLGSSKTFERAIAKYLLWIIIEYIKLLLHYSINNDVKDVLTLLIMEIFKIFSTNEFEMINNILDNQGKVVFKKLYDNYMKHDKWNEA</sequence>
<dbReference type="Proteomes" id="UP000768646">
    <property type="component" value="Unassembled WGS sequence"/>
</dbReference>
<keyword evidence="2" id="KW-1185">Reference proteome</keyword>
<proteinExistence type="predicted"/>
<protein>
    <submittedName>
        <fullName evidence="1">Uncharacterized protein</fullName>
    </submittedName>
</protein>